<keyword evidence="2" id="KW-0472">Membrane</keyword>
<protein>
    <recommendedName>
        <fullName evidence="5">Chromosome partition protein Smc</fullName>
    </recommendedName>
</protein>
<keyword evidence="2" id="KW-1133">Transmembrane helix</keyword>
<evidence type="ECO:0000256" key="1">
    <source>
        <dbReference type="SAM" id="Coils"/>
    </source>
</evidence>
<keyword evidence="2" id="KW-0812">Transmembrane</keyword>
<keyword evidence="4" id="KW-1185">Reference proteome</keyword>
<dbReference type="RefSeq" id="WP_343912427.1">
    <property type="nucleotide sequence ID" value="NZ_BAAAGE010000002.1"/>
</dbReference>
<evidence type="ECO:0000313" key="4">
    <source>
        <dbReference type="Proteomes" id="UP001501758"/>
    </source>
</evidence>
<dbReference type="Proteomes" id="UP001501758">
    <property type="component" value="Unassembled WGS sequence"/>
</dbReference>
<reference evidence="3 4" key="1">
    <citation type="journal article" date="2019" name="Int. J. Syst. Evol. Microbiol.">
        <title>The Global Catalogue of Microorganisms (GCM) 10K type strain sequencing project: providing services to taxonomists for standard genome sequencing and annotation.</title>
        <authorList>
            <consortium name="The Broad Institute Genomics Platform"/>
            <consortium name="The Broad Institute Genome Sequencing Center for Infectious Disease"/>
            <person name="Wu L."/>
            <person name="Ma J."/>
        </authorList>
    </citation>
    <scope>NUCLEOTIDE SEQUENCE [LARGE SCALE GENOMIC DNA]</scope>
    <source>
        <strain evidence="3 4">JCM 15974</strain>
    </source>
</reference>
<dbReference type="EMBL" id="BAAAGE010000002">
    <property type="protein sequence ID" value="GAA0721439.1"/>
    <property type="molecule type" value="Genomic_DNA"/>
</dbReference>
<evidence type="ECO:0000256" key="2">
    <source>
        <dbReference type="SAM" id="Phobius"/>
    </source>
</evidence>
<evidence type="ECO:0008006" key="5">
    <source>
        <dbReference type="Google" id="ProtNLM"/>
    </source>
</evidence>
<keyword evidence="1" id="KW-0175">Coiled coil</keyword>
<proteinExistence type="predicted"/>
<evidence type="ECO:0000313" key="3">
    <source>
        <dbReference type="EMBL" id="GAA0721439.1"/>
    </source>
</evidence>
<feature type="transmembrane region" description="Helical" evidence="2">
    <location>
        <begin position="290"/>
        <end position="310"/>
    </location>
</feature>
<feature type="coiled-coil region" evidence="1">
    <location>
        <begin position="79"/>
        <end position="116"/>
    </location>
</feature>
<sequence>MSFFKRSNTEQIEYLEKERLKLWERIEDLEKLTKELGKRTPENVREVKQNSRKVSEFRNKTEAKLNETKTLVGQLSSELESARKIIIEINDSNNKANQQKLAIDDVKTRLDESESEFKKKIELINSRIGNIDSILEKYPDLDSKLDEIDQFTLEIEENLEKSSVSLNALNKRKKEIDDLHLEVFGYTQTDKETGIETKIEGLKDELDASYEELKGRITKSFEDVDKINSLYIDNYKSFENEYKKQYKRINDDIAKLLPDALTAGLSSAFSSKKDKEVEASVKLQKRFNQGINLMIGVSLIPVIVSIVFLIQGITIEQAIIRIPRLVLAIIPMYIPILWFTYSANKK</sequence>
<gene>
    <name evidence="3" type="ORF">GCM10009430_22710</name>
</gene>
<accession>A0ABN1IU68</accession>
<feature type="transmembrane region" description="Helical" evidence="2">
    <location>
        <begin position="322"/>
        <end position="341"/>
    </location>
</feature>
<comment type="caution">
    <text evidence="3">The sequence shown here is derived from an EMBL/GenBank/DDBJ whole genome shotgun (WGS) entry which is preliminary data.</text>
</comment>
<organism evidence="3 4">
    <name type="scientific">Aquimarina litoralis</name>
    <dbReference type="NCBI Taxonomy" id="584605"/>
    <lineage>
        <taxon>Bacteria</taxon>
        <taxon>Pseudomonadati</taxon>
        <taxon>Bacteroidota</taxon>
        <taxon>Flavobacteriia</taxon>
        <taxon>Flavobacteriales</taxon>
        <taxon>Flavobacteriaceae</taxon>
        <taxon>Aquimarina</taxon>
    </lineage>
</organism>
<name>A0ABN1IU68_9FLAO</name>